<name>A0A1F5GV51_9BACT</name>
<feature type="transmembrane region" description="Helical" evidence="8">
    <location>
        <begin position="344"/>
        <end position="362"/>
    </location>
</feature>
<keyword evidence="2" id="KW-1003">Cell membrane</keyword>
<dbReference type="PANTHER" id="PTHR33908">
    <property type="entry name" value="MANNOSYLTRANSFERASE YKCB-RELATED"/>
    <property type="match status" value="1"/>
</dbReference>
<comment type="caution">
    <text evidence="10">The sequence shown here is derived from an EMBL/GenBank/DDBJ whole genome shotgun (WGS) entry which is preliminary data.</text>
</comment>
<keyword evidence="6 8" id="KW-1133">Transmembrane helix</keyword>
<dbReference type="PANTHER" id="PTHR33908:SF11">
    <property type="entry name" value="MEMBRANE PROTEIN"/>
    <property type="match status" value="1"/>
</dbReference>
<feature type="transmembrane region" description="Helical" evidence="8">
    <location>
        <begin position="216"/>
        <end position="235"/>
    </location>
</feature>
<feature type="transmembrane region" description="Helical" evidence="8">
    <location>
        <begin position="193"/>
        <end position="209"/>
    </location>
</feature>
<dbReference type="Proteomes" id="UP000178336">
    <property type="component" value="Unassembled WGS sequence"/>
</dbReference>
<evidence type="ECO:0000256" key="4">
    <source>
        <dbReference type="ARBA" id="ARBA00022679"/>
    </source>
</evidence>
<evidence type="ECO:0000313" key="11">
    <source>
        <dbReference type="Proteomes" id="UP000178336"/>
    </source>
</evidence>
<evidence type="ECO:0000256" key="1">
    <source>
        <dbReference type="ARBA" id="ARBA00004651"/>
    </source>
</evidence>
<keyword evidence="3" id="KW-0328">Glycosyltransferase</keyword>
<dbReference type="GO" id="GO:0009103">
    <property type="term" value="P:lipopolysaccharide biosynthetic process"/>
    <property type="evidence" value="ECO:0007669"/>
    <property type="project" value="UniProtKB-ARBA"/>
</dbReference>
<comment type="subcellular location">
    <subcellularLocation>
        <location evidence="1">Cell membrane</location>
        <topology evidence="1">Multi-pass membrane protein</topology>
    </subcellularLocation>
</comment>
<feature type="transmembrane region" description="Helical" evidence="8">
    <location>
        <begin position="7"/>
        <end position="24"/>
    </location>
</feature>
<dbReference type="GO" id="GO:0016763">
    <property type="term" value="F:pentosyltransferase activity"/>
    <property type="evidence" value="ECO:0007669"/>
    <property type="project" value="TreeGrafter"/>
</dbReference>
<evidence type="ECO:0000256" key="7">
    <source>
        <dbReference type="ARBA" id="ARBA00023136"/>
    </source>
</evidence>
<keyword evidence="4" id="KW-0808">Transferase</keyword>
<feature type="transmembrane region" description="Helical" evidence="8">
    <location>
        <begin position="171"/>
        <end position="187"/>
    </location>
</feature>
<feature type="transmembrane region" description="Helical" evidence="8">
    <location>
        <begin position="400"/>
        <end position="423"/>
    </location>
</feature>
<feature type="transmembrane region" description="Helical" evidence="8">
    <location>
        <begin position="124"/>
        <end position="141"/>
    </location>
</feature>
<proteinExistence type="predicted"/>
<evidence type="ECO:0000256" key="8">
    <source>
        <dbReference type="SAM" id="Phobius"/>
    </source>
</evidence>
<feature type="domain" description="Glycosyltransferase RgtA/B/C/D-like" evidence="9">
    <location>
        <begin position="67"/>
        <end position="230"/>
    </location>
</feature>
<keyword evidence="5 8" id="KW-0812">Transmembrane</keyword>
<evidence type="ECO:0000256" key="6">
    <source>
        <dbReference type="ARBA" id="ARBA00022989"/>
    </source>
</evidence>
<sequence>MKKEHLLIIIVILLASFIRLYKLGSFPIGLYSDEASFGYNAYSLLKTGADEFGDKWPLAIKSFGDYKPPMSAWLDIPSVFIFGLNEFAVRLPSAIAGIITVVIVYFLTEEIFSEELKKIKMFKYLPYTAALLIAISPWSILFSRSNMLVGVEVLFTSAGFLFFLKGLKKSHYFIVSGIFFVAAIYSYYGARIMIVLLLVLLVILFRRELYTRKKLLILPVMIGFILLFPLTYSIVKDPQTLTGRAKTISIFYDQDIRLKLWQAHTLDGQTYPVVLSRFFNNKPYYYFTDVARRYLQHFSFDFLAVKGDGQIPFNLQKTGLVYLPEVSLFLIGAYYLIINRTKKIIALLSYFLISPIASSFTFMTPAANRSFNMVIGWSIIAAIGVLLTVNYLTAIRVHKVGITFIVLAYISSFAYFLYVYFYILPVKYPAQWHFGRRQLVEKISFYENNYEKVIVSDSSGPAYIWFLFYKKYDPDDFRRTVKISDKPNEFGFLDVKSFAKYQFVKPFKWEDVEKSPNNLYVSFEDDIPNLWLTTQDGKTLVTHVIDKVLYPNGKIAFKLVQLRSL</sequence>
<evidence type="ECO:0000256" key="2">
    <source>
        <dbReference type="ARBA" id="ARBA00022475"/>
    </source>
</evidence>
<evidence type="ECO:0000256" key="5">
    <source>
        <dbReference type="ARBA" id="ARBA00022692"/>
    </source>
</evidence>
<accession>A0A1F5GV51</accession>
<feature type="transmembrane region" description="Helical" evidence="8">
    <location>
        <begin position="94"/>
        <end position="112"/>
    </location>
</feature>
<dbReference type="STRING" id="1797724.A3A48_04055"/>
<organism evidence="10 11">
    <name type="scientific">Candidatus Curtissbacteria bacterium RIFCSPLOWO2_01_FULL_37_9</name>
    <dbReference type="NCBI Taxonomy" id="1797724"/>
    <lineage>
        <taxon>Bacteria</taxon>
        <taxon>Candidatus Curtissiibacteriota</taxon>
    </lineage>
</organism>
<evidence type="ECO:0000313" key="10">
    <source>
        <dbReference type="EMBL" id="OGD95772.1"/>
    </source>
</evidence>
<feature type="transmembrane region" description="Helical" evidence="8">
    <location>
        <begin position="374"/>
        <end position="393"/>
    </location>
</feature>
<dbReference type="InterPro" id="IPR038731">
    <property type="entry name" value="RgtA/B/C-like"/>
</dbReference>
<dbReference type="GO" id="GO:0005886">
    <property type="term" value="C:plasma membrane"/>
    <property type="evidence" value="ECO:0007669"/>
    <property type="project" value="UniProtKB-SubCell"/>
</dbReference>
<gene>
    <name evidence="10" type="ORF">A3A48_04055</name>
</gene>
<keyword evidence="7 8" id="KW-0472">Membrane</keyword>
<evidence type="ECO:0000259" key="9">
    <source>
        <dbReference type="Pfam" id="PF13231"/>
    </source>
</evidence>
<dbReference type="InterPro" id="IPR050297">
    <property type="entry name" value="LipidA_mod_glycosyltrf_83"/>
</dbReference>
<dbReference type="AlphaFoldDB" id="A0A1F5GV51"/>
<evidence type="ECO:0000256" key="3">
    <source>
        <dbReference type="ARBA" id="ARBA00022676"/>
    </source>
</evidence>
<feature type="transmembrane region" description="Helical" evidence="8">
    <location>
        <begin position="147"/>
        <end position="164"/>
    </location>
</feature>
<dbReference type="Pfam" id="PF13231">
    <property type="entry name" value="PMT_2"/>
    <property type="match status" value="1"/>
</dbReference>
<protein>
    <recommendedName>
        <fullName evidence="9">Glycosyltransferase RgtA/B/C/D-like domain-containing protein</fullName>
    </recommendedName>
</protein>
<dbReference type="EMBL" id="MFBN01000009">
    <property type="protein sequence ID" value="OGD95772.1"/>
    <property type="molecule type" value="Genomic_DNA"/>
</dbReference>
<feature type="transmembrane region" description="Helical" evidence="8">
    <location>
        <begin position="319"/>
        <end position="337"/>
    </location>
</feature>
<reference evidence="10 11" key="1">
    <citation type="journal article" date="2016" name="Nat. Commun.">
        <title>Thousands of microbial genomes shed light on interconnected biogeochemical processes in an aquifer system.</title>
        <authorList>
            <person name="Anantharaman K."/>
            <person name="Brown C.T."/>
            <person name="Hug L.A."/>
            <person name="Sharon I."/>
            <person name="Castelle C.J."/>
            <person name="Probst A.J."/>
            <person name="Thomas B.C."/>
            <person name="Singh A."/>
            <person name="Wilkins M.J."/>
            <person name="Karaoz U."/>
            <person name="Brodie E.L."/>
            <person name="Williams K.H."/>
            <person name="Hubbard S.S."/>
            <person name="Banfield J.F."/>
        </authorList>
    </citation>
    <scope>NUCLEOTIDE SEQUENCE [LARGE SCALE GENOMIC DNA]</scope>
</reference>